<dbReference type="Proteomes" id="UP000006176">
    <property type="component" value="Chromosome"/>
</dbReference>
<dbReference type="AlphaFoldDB" id="I3Y0P3"/>
<dbReference type="PATRIC" id="fig|760154.4.peg.2499"/>
<protein>
    <submittedName>
        <fullName evidence="1">Uncharacterized protein</fullName>
    </submittedName>
</protein>
<reference evidence="1 2" key="1">
    <citation type="submission" date="2012-06" db="EMBL/GenBank/DDBJ databases">
        <title>Complete sequence of Sulfurospirillum barnesii SES-3.</title>
        <authorList>
            <consortium name="US DOE Joint Genome Institute"/>
            <person name="Lucas S."/>
            <person name="Han J."/>
            <person name="Lapidus A."/>
            <person name="Cheng J.-F."/>
            <person name="Goodwin L."/>
            <person name="Pitluck S."/>
            <person name="Peters L."/>
            <person name="Ovchinnikova G."/>
            <person name="Lu M."/>
            <person name="Detter J.C."/>
            <person name="Han C."/>
            <person name="Tapia R."/>
            <person name="Land M."/>
            <person name="Hauser L."/>
            <person name="Kyrpides N."/>
            <person name="Ivanova N."/>
            <person name="Pagani I."/>
            <person name="Stolz J."/>
            <person name="Arkin A."/>
            <person name="Dehal P."/>
            <person name="Oremland R."/>
            <person name="Saltikov C."/>
            <person name="Basu P."/>
            <person name="Hollibaugh J."/>
            <person name="Newman D."/>
            <person name="Stolyar S."/>
            <person name="Hazen T."/>
            <person name="Woyke T."/>
        </authorList>
    </citation>
    <scope>NUCLEOTIDE SEQUENCE [LARGE SCALE GENOMIC DNA]</scope>
    <source>
        <strain evidence="2">ATCC 700032 / DSM 10660 / SES-3</strain>
    </source>
</reference>
<dbReference type="RefSeq" id="WP_014770630.1">
    <property type="nucleotide sequence ID" value="NC_018002.1"/>
</dbReference>
<proteinExistence type="predicted"/>
<keyword evidence="2" id="KW-1185">Reference proteome</keyword>
<evidence type="ECO:0000313" key="2">
    <source>
        <dbReference type="Proteomes" id="UP000006176"/>
    </source>
</evidence>
<gene>
    <name evidence="1" type="ordered locus">Sulba_2500</name>
</gene>
<dbReference type="KEGG" id="sba:Sulba_2500"/>
<evidence type="ECO:0000313" key="1">
    <source>
        <dbReference type="EMBL" id="AFL69767.1"/>
    </source>
</evidence>
<dbReference type="OrthoDB" id="5365748at2"/>
<sequence length="157" mass="17711">MKTTMKEINGKQVPVTTIENGEAVNNVEIKDMNPLAGNFTMEDFNRMMALHNQRVNANEVTLSAEITAKEIIKGKERIDKDSRLPVLDSDGFPTFYPNRYKITFTFKGGTLTQTVSEEMYTSLEMGATYMLKGALGFVKDFGQEVLSPIWKSWEKVA</sequence>
<accession>I3Y0P3</accession>
<organism evidence="1 2">
    <name type="scientific">Sulfurospirillum barnesii (strain ATCC 700032 / DSM 10660 / SES-3)</name>
    <dbReference type="NCBI Taxonomy" id="760154"/>
    <lineage>
        <taxon>Bacteria</taxon>
        <taxon>Pseudomonadati</taxon>
        <taxon>Campylobacterota</taxon>
        <taxon>Epsilonproteobacteria</taxon>
        <taxon>Campylobacterales</taxon>
        <taxon>Sulfurospirillaceae</taxon>
        <taxon>Sulfurospirillum</taxon>
    </lineage>
</organism>
<dbReference type="STRING" id="760154.Sulba_2500"/>
<dbReference type="EMBL" id="CP003333">
    <property type="protein sequence ID" value="AFL69767.1"/>
    <property type="molecule type" value="Genomic_DNA"/>
</dbReference>
<dbReference type="HOGENOM" id="CLU_1676941_0_0_7"/>
<name>I3Y0P3_SULBS</name>
<dbReference type="eggNOG" id="ENOG5030PAE">
    <property type="taxonomic scope" value="Bacteria"/>
</dbReference>